<feature type="transmembrane region" description="Helical" evidence="2">
    <location>
        <begin position="117"/>
        <end position="138"/>
    </location>
</feature>
<dbReference type="OrthoDB" id="9804955at2"/>
<dbReference type="PROSITE" id="PS50887">
    <property type="entry name" value="GGDEF"/>
    <property type="match status" value="1"/>
</dbReference>
<dbReference type="SMART" id="SM00267">
    <property type="entry name" value="GGDEF"/>
    <property type="match status" value="1"/>
</dbReference>
<evidence type="ECO:0000259" key="3">
    <source>
        <dbReference type="PROSITE" id="PS50887"/>
    </source>
</evidence>
<evidence type="ECO:0000313" key="5">
    <source>
        <dbReference type="Proteomes" id="UP000245845"/>
    </source>
</evidence>
<dbReference type="AlphaFoldDB" id="A0A2Y9BNR5"/>
<dbReference type="SUPFAM" id="SSF55073">
    <property type="entry name" value="Nucleotide cyclase"/>
    <property type="match status" value="1"/>
</dbReference>
<feature type="transmembrane region" description="Helical" evidence="2">
    <location>
        <begin position="6"/>
        <end position="24"/>
    </location>
</feature>
<evidence type="ECO:0000256" key="2">
    <source>
        <dbReference type="SAM" id="Phobius"/>
    </source>
</evidence>
<dbReference type="PANTHER" id="PTHR45138">
    <property type="entry name" value="REGULATORY COMPONENTS OF SENSORY TRANSDUCTION SYSTEM"/>
    <property type="match status" value="1"/>
</dbReference>
<dbReference type="CDD" id="cd01949">
    <property type="entry name" value="GGDEF"/>
    <property type="match status" value="1"/>
</dbReference>
<feature type="transmembrane region" description="Helical" evidence="2">
    <location>
        <begin position="61"/>
        <end position="80"/>
    </location>
</feature>
<keyword evidence="5" id="KW-1185">Reference proteome</keyword>
<feature type="transmembrane region" description="Helical" evidence="2">
    <location>
        <begin position="87"/>
        <end position="105"/>
    </location>
</feature>
<organism evidence="4 5">
    <name type="scientific">Faecalicatena orotica</name>
    <dbReference type="NCBI Taxonomy" id="1544"/>
    <lineage>
        <taxon>Bacteria</taxon>
        <taxon>Bacillati</taxon>
        <taxon>Bacillota</taxon>
        <taxon>Clostridia</taxon>
        <taxon>Lachnospirales</taxon>
        <taxon>Lachnospiraceae</taxon>
        <taxon>Faecalicatena</taxon>
    </lineage>
</organism>
<keyword evidence="2" id="KW-0472">Membrane</keyword>
<dbReference type="NCBIfam" id="TIGR00254">
    <property type="entry name" value="GGDEF"/>
    <property type="match status" value="1"/>
</dbReference>
<dbReference type="GO" id="GO:1902201">
    <property type="term" value="P:negative regulation of bacterial-type flagellum-dependent cell motility"/>
    <property type="evidence" value="ECO:0007669"/>
    <property type="project" value="TreeGrafter"/>
</dbReference>
<accession>A0A2Y9BNR5</accession>
<feature type="coiled-coil region" evidence="1">
    <location>
        <begin position="207"/>
        <end position="258"/>
    </location>
</feature>
<keyword evidence="1" id="KW-0175">Coiled coil</keyword>
<dbReference type="GO" id="GO:0005886">
    <property type="term" value="C:plasma membrane"/>
    <property type="evidence" value="ECO:0007669"/>
    <property type="project" value="TreeGrafter"/>
</dbReference>
<dbReference type="InterPro" id="IPR000160">
    <property type="entry name" value="GGDEF_dom"/>
</dbReference>
<protein>
    <submittedName>
        <fullName evidence="4">Diguanylate cyclase (GGDEF)-like protein</fullName>
    </submittedName>
</protein>
<dbReference type="InterPro" id="IPR043128">
    <property type="entry name" value="Rev_trsase/Diguanyl_cyclase"/>
</dbReference>
<keyword evidence="2" id="KW-1133">Transmembrane helix</keyword>
<dbReference type="RefSeq" id="WP_109733010.1">
    <property type="nucleotide sequence ID" value="NZ_BAAACK010000015.1"/>
</dbReference>
<gene>
    <name evidence="4" type="ORF">A8806_114120</name>
</gene>
<dbReference type="InterPro" id="IPR050469">
    <property type="entry name" value="Diguanylate_Cyclase"/>
</dbReference>
<dbReference type="Gene3D" id="3.30.70.270">
    <property type="match status" value="1"/>
</dbReference>
<feature type="transmembrane region" description="Helical" evidence="2">
    <location>
        <begin position="36"/>
        <end position="55"/>
    </location>
</feature>
<name>A0A2Y9BNR5_9FIRM</name>
<sequence>MYDLLVVMNDMIVIVCDLLLYTIMCPSRENTRVPVMFKYIGCVLIVAAYYGAVYILKLPAAVSSTVCMTVPSFLLFLYYAKYRDSRFVLTFCFIDTISLIVAFIGRLFGITLEYGEVYAVIIMPVLFAVILRFAFKYADKYKKLLAEADAGWGLMACSTALIYFAMIFFAGYPKPMVERVEYFPVWLVFAVVVISCYVVFIHSIFKTQKISDQKKRLEREKEVYQLAYNDGLTGLHNRASYMEKVNELERNRSQFRQIGFVVVDINCFKQVNDTMGHHMGDQILIFVADALRVAFKGYEKYIFRMGGDEFFIILPDEEEEELKNRISGFRRYLEEEKNAAGLKITAAVGYEIILTEEKESLEHAFVLADRKMYEDKRSFRF</sequence>
<dbReference type="EMBL" id="QGDL01000014">
    <property type="protein sequence ID" value="PWJ23494.1"/>
    <property type="molecule type" value="Genomic_DNA"/>
</dbReference>
<feature type="domain" description="GGDEF" evidence="3">
    <location>
        <begin position="256"/>
        <end position="381"/>
    </location>
</feature>
<dbReference type="InterPro" id="IPR029787">
    <property type="entry name" value="Nucleotide_cyclase"/>
</dbReference>
<evidence type="ECO:0000313" key="4">
    <source>
        <dbReference type="EMBL" id="PWJ23494.1"/>
    </source>
</evidence>
<dbReference type="GO" id="GO:0043709">
    <property type="term" value="P:cell adhesion involved in single-species biofilm formation"/>
    <property type="evidence" value="ECO:0007669"/>
    <property type="project" value="TreeGrafter"/>
</dbReference>
<feature type="transmembrane region" description="Helical" evidence="2">
    <location>
        <begin position="183"/>
        <end position="205"/>
    </location>
</feature>
<feature type="transmembrane region" description="Helical" evidence="2">
    <location>
        <begin position="150"/>
        <end position="171"/>
    </location>
</feature>
<comment type="caution">
    <text evidence="4">The sequence shown here is derived from an EMBL/GenBank/DDBJ whole genome shotgun (WGS) entry which is preliminary data.</text>
</comment>
<dbReference type="Pfam" id="PF00990">
    <property type="entry name" value="GGDEF"/>
    <property type="match status" value="1"/>
</dbReference>
<keyword evidence="2" id="KW-0812">Transmembrane</keyword>
<dbReference type="GO" id="GO:0052621">
    <property type="term" value="F:diguanylate cyclase activity"/>
    <property type="evidence" value="ECO:0007669"/>
    <property type="project" value="TreeGrafter"/>
</dbReference>
<reference evidence="4 5" key="1">
    <citation type="submission" date="2018-05" db="EMBL/GenBank/DDBJ databases">
        <title>The Hungate 1000. A catalogue of reference genomes from the rumen microbiome.</title>
        <authorList>
            <person name="Kelly W."/>
        </authorList>
    </citation>
    <scope>NUCLEOTIDE SEQUENCE [LARGE SCALE GENOMIC DNA]</scope>
    <source>
        <strain evidence="4 5">NLAE-zl-C242</strain>
    </source>
</reference>
<evidence type="ECO:0000256" key="1">
    <source>
        <dbReference type="SAM" id="Coils"/>
    </source>
</evidence>
<proteinExistence type="predicted"/>
<dbReference type="Proteomes" id="UP000245845">
    <property type="component" value="Unassembled WGS sequence"/>
</dbReference>
<dbReference type="PANTHER" id="PTHR45138:SF6">
    <property type="entry name" value="DIGUANYLATE CYCLASE DGCN"/>
    <property type="match status" value="1"/>
</dbReference>